<gene>
    <name evidence="5" type="ORF">EOI86_17590</name>
</gene>
<sequence length="216" mass="24945">MLTIWGRANSFNVQKVMWLIGELELPHLHVEAGGKHGGLDEPEFLAMNPHGKIPLIKDGEVAVWESHAILRYLAASYERPLFWPAAPADRARIDAWMDWAHTALQPDFLNGVFWGYFRTPAPKRDMPKVEAALAQCTQHFSLLDGMYDDGRHFLLGDHMSLADIAIGTHLYRYFEMEIDRPELPHLAEYYQRLQNRPAYRHGVMIPFDDLYGRLDF</sequence>
<keyword evidence="6" id="KW-1185">Reference proteome</keyword>
<dbReference type="InterPro" id="IPR004045">
    <property type="entry name" value="Glutathione_S-Trfase_N"/>
</dbReference>
<feature type="domain" description="GST N-terminal" evidence="3">
    <location>
        <begin position="1"/>
        <end position="81"/>
    </location>
</feature>
<dbReference type="CDD" id="cd03047">
    <property type="entry name" value="GST_N_2"/>
    <property type="match status" value="1"/>
</dbReference>
<keyword evidence="2 5" id="KW-0808">Transferase</keyword>
<organism evidence="5 6">
    <name type="scientific">Hwanghaeella grinnelliae</name>
    <dbReference type="NCBI Taxonomy" id="2500179"/>
    <lineage>
        <taxon>Bacteria</taxon>
        <taxon>Pseudomonadati</taxon>
        <taxon>Pseudomonadota</taxon>
        <taxon>Alphaproteobacteria</taxon>
        <taxon>Rhodospirillales</taxon>
        <taxon>Rhodospirillaceae</taxon>
        <taxon>Hwanghaeella</taxon>
    </lineage>
</organism>
<dbReference type="SFLD" id="SFLDG00358">
    <property type="entry name" value="Main_(cytGST)"/>
    <property type="match status" value="1"/>
</dbReference>
<proteinExistence type="inferred from homology"/>
<dbReference type="SUPFAM" id="SSF52833">
    <property type="entry name" value="Thioredoxin-like"/>
    <property type="match status" value="1"/>
</dbReference>
<evidence type="ECO:0000256" key="1">
    <source>
        <dbReference type="ARBA" id="ARBA00007409"/>
    </source>
</evidence>
<dbReference type="GO" id="GO:0016740">
    <property type="term" value="F:transferase activity"/>
    <property type="evidence" value="ECO:0007669"/>
    <property type="project" value="UniProtKB-KW"/>
</dbReference>
<dbReference type="AlphaFoldDB" id="A0A437QJI2"/>
<evidence type="ECO:0000259" key="3">
    <source>
        <dbReference type="PROSITE" id="PS50404"/>
    </source>
</evidence>
<dbReference type="PANTHER" id="PTHR44051">
    <property type="entry name" value="GLUTATHIONE S-TRANSFERASE-RELATED"/>
    <property type="match status" value="1"/>
</dbReference>
<dbReference type="PROSITE" id="PS50404">
    <property type="entry name" value="GST_NTER"/>
    <property type="match status" value="1"/>
</dbReference>
<dbReference type="InterPro" id="IPR004046">
    <property type="entry name" value="GST_C"/>
</dbReference>
<comment type="similarity">
    <text evidence="1">Belongs to the GST superfamily.</text>
</comment>
<evidence type="ECO:0000313" key="5">
    <source>
        <dbReference type="EMBL" id="RVU34669.1"/>
    </source>
</evidence>
<protein>
    <submittedName>
        <fullName evidence="5">Glutathione S-transferase</fullName>
    </submittedName>
</protein>
<evidence type="ECO:0000313" key="6">
    <source>
        <dbReference type="Proteomes" id="UP000287447"/>
    </source>
</evidence>
<dbReference type="InterPro" id="IPR036282">
    <property type="entry name" value="Glutathione-S-Trfase_C_sf"/>
</dbReference>
<dbReference type="InterPro" id="IPR010987">
    <property type="entry name" value="Glutathione-S-Trfase_C-like"/>
</dbReference>
<dbReference type="OrthoDB" id="9810080at2"/>
<name>A0A437QJI2_9PROT</name>
<dbReference type="EMBL" id="SADE01000003">
    <property type="protein sequence ID" value="RVU34669.1"/>
    <property type="molecule type" value="Genomic_DNA"/>
</dbReference>
<dbReference type="SFLD" id="SFLDS00019">
    <property type="entry name" value="Glutathione_Transferase_(cytos"/>
    <property type="match status" value="1"/>
</dbReference>
<dbReference type="PROSITE" id="PS50405">
    <property type="entry name" value="GST_CTER"/>
    <property type="match status" value="1"/>
</dbReference>
<dbReference type="FunFam" id="3.40.30.10:FF:000039">
    <property type="entry name" value="Glutathione S-transferase domain"/>
    <property type="match status" value="1"/>
</dbReference>
<dbReference type="InterPro" id="IPR036249">
    <property type="entry name" value="Thioredoxin-like_sf"/>
</dbReference>
<dbReference type="SUPFAM" id="SSF47616">
    <property type="entry name" value="GST C-terminal domain-like"/>
    <property type="match status" value="1"/>
</dbReference>
<dbReference type="InterPro" id="IPR040079">
    <property type="entry name" value="Glutathione_S-Trfase"/>
</dbReference>
<evidence type="ECO:0000256" key="2">
    <source>
        <dbReference type="ARBA" id="ARBA00022679"/>
    </source>
</evidence>
<evidence type="ECO:0000259" key="4">
    <source>
        <dbReference type="PROSITE" id="PS50405"/>
    </source>
</evidence>
<comment type="caution">
    <text evidence="5">The sequence shown here is derived from an EMBL/GenBank/DDBJ whole genome shotgun (WGS) entry which is preliminary data.</text>
</comment>
<dbReference type="RefSeq" id="WP_127766711.1">
    <property type="nucleotide sequence ID" value="NZ_SADE01000003.1"/>
</dbReference>
<dbReference type="Pfam" id="PF13417">
    <property type="entry name" value="GST_N_3"/>
    <property type="match status" value="1"/>
</dbReference>
<accession>A0A437QJI2</accession>
<reference evidence="6" key="1">
    <citation type="submission" date="2019-01" db="EMBL/GenBank/DDBJ databases">
        <title>Gri0909 isolated from a small marine red alga.</title>
        <authorList>
            <person name="Kim J."/>
            <person name="Jeong S.E."/>
            <person name="Jeon C.O."/>
        </authorList>
    </citation>
    <scope>NUCLEOTIDE SEQUENCE [LARGE SCALE GENOMIC DNA]</scope>
    <source>
        <strain evidence="6">Gri0909</strain>
    </source>
</reference>
<dbReference type="Pfam" id="PF00043">
    <property type="entry name" value="GST_C"/>
    <property type="match status" value="1"/>
</dbReference>
<feature type="domain" description="GST C-terminal" evidence="4">
    <location>
        <begin position="86"/>
        <end position="216"/>
    </location>
</feature>
<dbReference type="Proteomes" id="UP000287447">
    <property type="component" value="Unassembled WGS sequence"/>
</dbReference>
<dbReference type="Gene3D" id="1.20.1050.10">
    <property type="match status" value="1"/>
</dbReference>
<dbReference type="Gene3D" id="3.40.30.10">
    <property type="entry name" value="Glutaredoxin"/>
    <property type="match status" value="1"/>
</dbReference>
<dbReference type="PANTHER" id="PTHR44051:SF19">
    <property type="entry name" value="DISULFIDE-BOND OXIDOREDUCTASE YFCG"/>
    <property type="match status" value="1"/>
</dbReference>
<dbReference type="SFLD" id="SFLDG01150">
    <property type="entry name" value="Main.1:_Beta-like"/>
    <property type="match status" value="1"/>
</dbReference>